<gene>
    <name evidence="2" type="ORF">DME_LOCUS3900</name>
</gene>
<dbReference type="OrthoDB" id="5803266at2759"/>
<reference evidence="5" key="1">
    <citation type="submission" date="2017-02" db="UniProtKB">
        <authorList>
            <consortium name="WormBaseParasite"/>
        </authorList>
    </citation>
    <scope>IDENTIFICATION</scope>
</reference>
<proteinExistence type="predicted"/>
<sequence>MDDDFRLYAVSWRKGGAYYFVSETLYHKSGKTFEERRTLMAKKIKGSQKSDSAKFADLFVHIGDAEIKGNLPVEGIFNTQLYRESLNDANDQQLEQENHLLKIIKIEKARALADATETEQELARIKSRIKSLTNIYNSQKHLYDDLQRNDEKKRIETKNLNNQISDREKSCKQIKKALENDKKLTEKLELNLAKLKQQISEMQQKIQQSKLSELEEEAKINTLIHERKKRNKEQKIMKEKFEKTLNSLMRNAKSKEESDILVTTLKKERQKQEIMLEEREKELEKRKIYLDNIKSKLSKAENELKIMKEKCLQSEKEWNQLQNESKLGSFSDVDNFSEILKNGKKLIRISNMQNHSDDEVLQKRLNANVRIFL</sequence>
<evidence type="ECO:0000313" key="2">
    <source>
        <dbReference type="EMBL" id="VDN53927.1"/>
    </source>
</evidence>
<evidence type="ECO:0000256" key="1">
    <source>
        <dbReference type="SAM" id="Coils"/>
    </source>
</evidence>
<feature type="coiled-coil region" evidence="1">
    <location>
        <begin position="108"/>
        <end position="324"/>
    </location>
</feature>
<keyword evidence="1" id="KW-0175">Coiled coil</keyword>
<evidence type="ECO:0000313" key="5">
    <source>
        <dbReference type="WBParaSite" id="DME_0001044401-mRNA-1"/>
    </source>
</evidence>
<keyword evidence="4" id="KW-1185">Reference proteome</keyword>
<dbReference type="AlphaFoldDB" id="A0A0N4UQY1"/>
<dbReference type="EMBL" id="UYYG01000212">
    <property type="protein sequence ID" value="VDN53927.1"/>
    <property type="molecule type" value="Genomic_DNA"/>
</dbReference>
<dbReference type="Proteomes" id="UP000274756">
    <property type="component" value="Unassembled WGS sequence"/>
</dbReference>
<evidence type="ECO:0000313" key="4">
    <source>
        <dbReference type="Proteomes" id="UP000274756"/>
    </source>
</evidence>
<accession>A0A0N4UQY1</accession>
<name>A0A0N4UQY1_DRAME</name>
<dbReference type="WBParaSite" id="DME_0001044401-mRNA-1">
    <property type="protein sequence ID" value="DME_0001044401-mRNA-1"/>
    <property type="gene ID" value="DME_0001044401"/>
</dbReference>
<evidence type="ECO:0000313" key="3">
    <source>
        <dbReference type="Proteomes" id="UP000038040"/>
    </source>
</evidence>
<dbReference type="Proteomes" id="UP000038040">
    <property type="component" value="Unplaced"/>
</dbReference>
<reference evidence="2 4" key="2">
    <citation type="submission" date="2018-11" db="EMBL/GenBank/DDBJ databases">
        <authorList>
            <consortium name="Pathogen Informatics"/>
        </authorList>
    </citation>
    <scope>NUCLEOTIDE SEQUENCE [LARGE SCALE GENOMIC DNA]</scope>
</reference>
<protein>
    <submittedName>
        <fullName evidence="2 5">Uncharacterized protein</fullName>
    </submittedName>
</protein>
<organism evidence="3 5">
    <name type="scientific">Dracunculus medinensis</name>
    <name type="common">Guinea worm</name>
    <dbReference type="NCBI Taxonomy" id="318479"/>
    <lineage>
        <taxon>Eukaryota</taxon>
        <taxon>Metazoa</taxon>
        <taxon>Ecdysozoa</taxon>
        <taxon>Nematoda</taxon>
        <taxon>Chromadorea</taxon>
        <taxon>Rhabditida</taxon>
        <taxon>Spirurina</taxon>
        <taxon>Dracunculoidea</taxon>
        <taxon>Dracunculidae</taxon>
        <taxon>Dracunculus</taxon>
    </lineage>
</organism>